<dbReference type="PANTHER" id="PTHR36848:SF2">
    <property type="entry name" value="SECRETED PROTEIN"/>
    <property type="match status" value="1"/>
</dbReference>
<protein>
    <recommendedName>
        <fullName evidence="3">Secreted protein</fullName>
    </recommendedName>
</protein>
<evidence type="ECO:0008006" key="3">
    <source>
        <dbReference type="Google" id="ProtNLM"/>
    </source>
</evidence>
<dbReference type="SUPFAM" id="SSF49785">
    <property type="entry name" value="Galactose-binding domain-like"/>
    <property type="match status" value="1"/>
</dbReference>
<reference evidence="1 2" key="1">
    <citation type="journal article" date="2022" name="G3 (Bethesda)">
        <title>Enemy or ally: a genomic approach to elucidate the lifestyle of Phyllosticta citrichinaensis.</title>
        <authorList>
            <person name="Buijs V.A."/>
            <person name="Groenewald J.Z."/>
            <person name="Haridas S."/>
            <person name="LaButti K.M."/>
            <person name="Lipzen A."/>
            <person name="Martin F.M."/>
            <person name="Barry K."/>
            <person name="Grigoriev I.V."/>
            <person name="Crous P.W."/>
            <person name="Seidl M.F."/>
        </authorList>
    </citation>
    <scope>NUCLEOTIDE SEQUENCE [LARGE SCALE GENOMIC DNA]</scope>
    <source>
        <strain evidence="1 2">CBS 129764</strain>
    </source>
</reference>
<organism evidence="1 2">
    <name type="scientific">Phyllosticta citrichinensis</name>
    <dbReference type="NCBI Taxonomy" id="1130410"/>
    <lineage>
        <taxon>Eukaryota</taxon>
        <taxon>Fungi</taxon>
        <taxon>Dikarya</taxon>
        <taxon>Ascomycota</taxon>
        <taxon>Pezizomycotina</taxon>
        <taxon>Dothideomycetes</taxon>
        <taxon>Dothideomycetes incertae sedis</taxon>
        <taxon>Botryosphaeriales</taxon>
        <taxon>Phyllostictaceae</taxon>
        <taxon>Phyllosticta</taxon>
    </lineage>
</organism>
<name>A0ABR1XKQ5_9PEZI</name>
<dbReference type="Gene3D" id="2.60.120.260">
    <property type="entry name" value="Galactose-binding domain-like"/>
    <property type="match status" value="1"/>
</dbReference>
<gene>
    <name evidence="1" type="ORF">IWX90DRAFT_507602</name>
</gene>
<sequence>MHGLEEFGDQTLLAAQAVRITDIVVQELDESVDLTTSVGEDRSLAWTAPAGNSTWRVFAWYERQANQHSVSPELNATNYVQNGSWTVDHFSATGAKKITDFLDEHLFQDEESRELLAAVGNYAWEDSMEMQTALLWTPGFREKFEQSRGYDFAPCLPYLIVSDNYWVQAVITCGETFTAINSTLQEQCTHDYRQVLNEGYKEYLGHFVEWAHGLEIKYSDQPAHNFPLDMLDEIPLLDGPEGESLGFGNIVDTYRQFADPAHLAGISVVSSECGAARGAPYLQTQNDLLWSVRRGLAGGISMNVLHCFAYSGPYTKTTWPSYATFTYSFTEMWNYHQPVWRHFNDTIHYIARNQFVSLTGTPKVDLAFYFYSAPWLVAEQYQDTNFQDLGYTYDCLAPGNLLSDDAVVDGATLAPSGPAYKALVFSNQTAISPPAAAKIQELATAGLPVFFVGATNFTSIGKKAGEAKKVAAIISGLVDSGLENFHTGDSATELPDALKTAGILPKVSFPEQIPDFYNFWRSTDGVEYAFLYNDGKVSQTADITFNVSGTPYFFDAWTGDVSPVLQYTSSSEGVSIPITLLSNQTAIFELPSAPKAYITKFSGSISGLEYSDNSITAQLSGAASFTLSDGSAKNLTASPPSASNLTTWDLTIEDWHRTNDSFSMETAIDYHTYKSQPLTPWLELDPELASVSGIGTYTTNFSYPATARGAPSLGAILRLGPVTNSIRAWLNGQLLPPIDITNANVDVTDYVQTGNNDLVVEITTTLFNRIKADGNSTWSAGVTANEESLNYYGINAAYEYGLVSPVSVEWVVLEKII</sequence>
<dbReference type="Pfam" id="PF17132">
    <property type="entry name" value="Glyco_hydro_106"/>
    <property type="match status" value="1"/>
</dbReference>
<dbReference type="EMBL" id="JBBWUH010000008">
    <property type="protein sequence ID" value="KAK8159321.1"/>
    <property type="molecule type" value="Genomic_DNA"/>
</dbReference>
<evidence type="ECO:0000313" key="2">
    <source>
        <dbReference type="Proteomes" id="UP001456524"/>
    </source>
</evidence>
<accession>A0ABR1XKQ5</accession>
<dbReference type="Proteomes" id="UP001456524">
    <property type="component" value="Unassembled WGS sequence"/>
</dbReference>
<keyword evidence="2" id="KW-1185">Reference proteome</keyword>
<proteinExistence type="predicted"/>
<evidence type="ECO:0000313" key="1">
    <source>
        <dbReference type="EMBL" id="KAK8159321.1"/>
    </source>
</evidence>
<dbReference type="PANTHER" id="PTHR36848">
    <property type="entry name" value="DNA-BINDING PROTEIN (PUTATIVE SECRETED PROTEIN)-RELATED"/>
    <property type="match status" value="1"/>
</dbReference>
<dbReference type="InterPro" id="IPR008979">
    <property type="entry name" value="Galactose-bd-like_sf"/>
</dbReference>
<dbReference type="InterPro" id="IPR053161">
    <property type="entry name" value="Ulvan_degrading_GH"/>
</dbReference>
<comment type="caution">
    <text evidence="1">The sequence shown here is derived from an EMBL/GenBank/DDBJ whole genome shotgun (WGS) entry which is preliminary data.</text>
</comment>